<reference evidence="2" key="1">
    <citation type="submission" date="2019-09" db="EMBL/GenBank/DDBJ databases">
        <title>Draft genome information of white flower Hibiscus syriacus.</title>
        <authorList>
            <person name="Kim Y.-M."/>
        </authorList>
    </citation>
    <scope>NUCLEOTIDE SEQUENCE [LARGE SCALE GENOMIC DNA]</scope>
    <source>
        <strain evidence="2">YM2019G1</strain>
    </source>
</reference>
<gene>
    <name evidence="2" type="ORF">F3Y22_tig00112159pilonHSYRG00439</name>
</gene>
<accession>A0A6A2X5U2</accession>
<protein>
    <submittedName>
        <fullName evidence="2">Uncharacterized protein</fullName>
    </submittedName>
</protein>
<evidence type="ECO:0000256" key="1">
    <source>
        <dbReference type="SAM" id="MobiDB-lite"/>
    </source>
</evidence>
<keyword evidence="3" id="KW-1185">Reference proteome</keyword>
<proteinExistence type="predicted"/>
<evidence type="ECO:0000313" key="3">
    <source>
        <dbReference type="Proteomes" id="UP000436088"/>
    </source>
</evidence>
<feature type="compositionally biased region" description="Acidic residues" evidence="1">
    <location>
        <begin position="98"/>
        <end position="112"/>
    </location>
</feature>
<comment type="caution">
    <text evidence="2">The sequence shown here is derived from an EMBL/GenBank/DDBJ whole genome shotgun (WGS) entry which is preliminary data.</text>
</comment>
<dbReference type="AlphaFoldDB" id="A0A6A2X5U2"/>
<name>A0A6A2X5U2_HIBSY</name>
<sequence length="134" mass="15469">MEKKITTWQDGQRKAKQRIGKWKWHRQRLNHVLLLLPPYLLHSTTKSHVHFPFYPPSPPLLRRRFSSSAARDSSSRREESGTLMPRQFVPKVSASTPENEDVQADGEDDDEMASSGILDTIWIFKPMALKALMV</sequence>
<evidence type="ECO:0000313" key="2">
    <source>
        <dbReference type="EMBL" id="KAE8670421.1"/>
    </source>
</evidence>
<dbReference type="EMBL" id="VEPZ02001512">
    <property type="protein sequence ID" value="KAE8670421.1"/>
    <property type="molecule type" value="Genomic_DNA"/>
</dbReference>
<feature type="region of interest" description="Disordered" evidence="1">
    <location>
        <begin position="64"/>
        <end position="112"/>
    </location>
</feature>
<dbReference type="Proteomes" id="UP000436088">
    <property type="component" value="Unassembled WGS sequence"/>
</dbReference>
<organism evidence="2 3">
    <name type="scientific">Hibiscus syriacus</name>
    <name type="common">Rose of Sharon</name>
    <dbReference type="NCBI Taxonomy" id="106335"/>
    <lineage>
        <taxon>Eukaryota</taxon>
        <taxon>Viridiplantae</taxon>
        <taxon>Streptophyta</taxon>
        <taxon>Embryophyta</taxon>
        <taxon>Tracheophyta</taxon>
        <taxon>Spermatophyta</taxon>
        <taxon>Magnoliopsida</taxon>
        <taxon>eudicotyledons</taxon>
        <taxon>Gunneridae</taxon>
        <taxon>Pentapetalae</taxon>
        <taxon>rosids</taxon>
        <taxon>malvids</taxon>
        <taxon>Malvales</taxon>
        <taxon>Malvaceae</taxon>
        <taxon>Malvoideae</taxon>
        <taxon>Hibiscus</taxon>
    </lineage>
</organism>